<dbReference type="Gene3D" id="1.10.1170.10">
    <property type="entry name" value="Inhibitor Of Apoptosis Protein (2mihbC-IAP-1), Chain A"/>
    <property type="match status" value="1"/>
</dbReference>
<dbReference type="EMBL" id="JARBJD010000049">
    <property type="protein sequence ID" value="KAK2957127.1"/>
    <property type="molecule type" value="Genomic_DNA"/>
</dbReference>
<evidence type="ECO:0000256" key="2">
    <source>
        <dbReference type="ARBA" id="ARBA00022833"/>
    </source>
</evidence>
<dbReference type="SUPFAM" id="SSF57924">
    <property type="entry name" value="Inhibitor of apoptosis (IAP) repeat"/>
    <property type="match status" value="1"/>
</dbReference>
<dbReference type="Pfam" id="PF00653">
    <property type="entry name" value="BIR"/>
    <property type="match status" value="1"/>
</dbReference>
<gene>
    <name evidence="3" type="ORF">BLNAU_7957</name>
</gene>
<dbReference type="InterPro" id="IPR051190">
    <property type="entry name" value="Baculoviral_IAP"/>
</dbReference>
<keyword evidence="2" id="KW-0862">Zinc</keyword>
<proteinExistence type="predicted"/>
<evidence type="ECO:0000313" key="4">
    <source>
        <dbReference type="Proteomes" id="UP001281761"/>
    </source>
</evidence>
<protein>
    <submittedName>
        <fullName evidence="3">Uncharacterized protein</fullName>
    </submittedName>
</protein>
<sequence length="94" mass="10483">MAKAGFIFSPLNSFGADRVICQQCKVELFKWEAEDDPLESHRQFSPDCSFLLGIPSQSVSAGSHDRALFLQHLLISSLSHPFTYETHKGNGKKT</sequence>
<dbReference type="InterPro" id="IPR001370">
    <property type="entry name" value="BIR_rpt"/>
</dbReference>
<reference evidence="3 4" key="1">
    <citation type="journal article" date="2022" name="bioRxiv">
        <title>Genomics of Preaxostyla Flagellates Illuminates Evolutionary Transitions and the Path Towards Mitochondrial Loss.</title>
        <authorList>
            <person name="Novak L.V.F."/>
            <person name="Treitli S.C."/>
            <person name="Pyrih J."/>
            <person name="Halakuc P."/>
            <person name="Pipaliya S.V."/>
            <person name="Vacek V."/>
            <person name="Brzon O."/>
            <person name="Soukal P."/>
            <person name="Eme L."/>
            <person name="Dacks J.B."/>
            <person name="Karnkowska A."/>
            <person name="Elias M."/>
            <person name="Hampl V."/>
        </authorList>
    </citation>
    <scope>NUCLEOTIDE SEQUENCE [LARGE SCALE GENOMIC DNA]</scope>
    <source>
        <strain evidence="3">NAU3</strain>
        <tissue evidence="3">Gut</tissue>
    </source>
</reference>
<keyword evidence="1" id="KW-0479">Metal-binding</keyword>
<dbReference type="Proteomes" id="UP001281761">
    <property type="component" value="Unassembled WGS sequence"/>
</dbReference>
<keyword evidence="4" id="KW-1185">Reference proteome</keyword>
<organism evidence="3 4">
    <name type="scientific">Blattamonas nauphoetae</name>
    <dbReference type="NCBI Taxonomy" id="2049346"/>
    <lineage>
        <taxon>Eukaryota</taxon>
        <taxon>Metamonada</taxon>
        <taxon>Preaxostyla</taxon>
        <taxon>Oxymonadida</taxon>
        <taxon>Blattamonas</taxon>
    </lineage>
</organism>
<accession>A0ABQ9Y049</accession>
<dbReference type="SMART" id="SM00238">
    <property type="entry name" value="BIR"/>
    <property type="match status" value="1"/>
</dbReference>
<dbReference type="PROSITE" id="PS50143">
    <property type="entry name" value="BIR_REPEAT_2"/>
    <property type="match status" value="1"/>
</dbReference>
<evidence type="ECO:0000256" key="1">
    <source>
        <dbReference type="ARBA" id="ARBA00022723"/>
    </source>
</evidence>
<dbReference type="PANTHER" id="PTHR46771">
    <property type="entry name" value="DETERIN"/>
    <property type="match status" value="1"/>
</dbReference>
<comment type="caution">
    <text evidence="3">The sequence shown here is derived from an EMBL/GenBank/DDBJ whole genome shotgun (WGS) entry which is preliminary data.</text>
</comment>
<evidence type="ECO:0000313" key="3">
    <source>
        <dbReference type="EMBL" id="KAK2957127.1"/>
    </source>
</evidence>
<dbReference type="PANTHER" id="PTHR46771:SF5">
    <property type="entry name" value="DETERIN"/>
    <property type="match status" value="1"/>
</dbReference>
<name>A0ABQ9Y049_9EUKA</name>